<evidence type="ECO:0000313" key="6">
    <source>
        <dbReference type="EMBL" id="AFK35689.1"/>
    </source>
</evidence>
<evidence type="ECO:0000256" key="1">
    <source>
        <dbReference type="ARBA" id="ARBA00008455"/>
    </source>
</evidence>
<dbReference type="SMART" id="SM00645">
    <property type="entry name" value="Pept_C1"/>
    <property type="match status" value="1"/>
</dbReference>
<dbReference type="EMBL" id="BT135894">
    <property type="protein sequence ID" value="AFK35689.1"/>
    <property type="molecule type" value="mRNA"/>
</dbReference>
<dbReference type="Pfam" id="PF00112">
    <property type="entry name" value="Peptidase_C1"/>
    <property type="match status" value="1"/>
</dbReference>
<evidence type="ECO:0000256" key="3">
    <source>
        <dbReference type="ARBA" id="ARBA00022801"/>
    </source>
</evidence>
<dbReference type="InterPro" id="IPR013128">
    <property type="entry name" value="Peptidase_C1A"/>
</dbReference>
<keyword evidence="2" id="KW-0645">Protease</keyword>
<protein>
    <recommendedName>
        <fullName evidence="5">Peptidase C1A papain C-terminal domain-containing protein</fullName>
    </recommendedName>
</protein>
<dbReference type="Gene3D" id="3.90.70.10">
    <property type="entry name" value="Cysteine proteinases"/>
    <property type="match status" value="1"/>
</dbReference>
<feature type="domain" description="Peptidase C1A papain C-terminal" evidence="5">
    <location>
        <begin position="33"/>
        <end position="243"/>
    </location>
</feature>
<keyword evidence="4" id="KW-0788">Thiol protease</keyword>
<keyword evidence="3" id="KW-0378">Hydrolase</keyword>
<reference evidence="6" key="1">
    <citation type="submission" date="2012-05" db="EMBL/GenBank/DDBJ databases">
        <authorList>
            <person name="Krishnakumar V."/>
            <person name="Cheung F."/>
            <person name="Xiao Y."/>
            <person name="Chan A."/>
            <person name="Moskal W.A."/>
            <person name="Town C.D."/>
        </authorList>
    </citation>
    <scope>NUCLEOTIDE SEQUENCE</scope>
</reference>
<dbReference type="CDD" id="cd02619">
    <property type="entry name" value="Peptidase_C1"/>
    <property type="match status" value="1"/>
</dbReference>
<dbReference type="SUPFAM" id="SSF54001">
    <property type="entry name" value="Cysteine proteinases"/>
    <property type="match status" value="1"/>
</dbReference>
<dbReference type="GO" id="GO:0006508">
    <property type="term" value="P:proteolysis"/>
    <property type="evidence" value="ECO:0007669"/>
    <property type="project" value="UniProtKB-KW"/>
</dbReference>
<proteinExistence type="evidence at transcript level"/>
<evidence type="ECO:0000256" key="4">
    <source>
        <dbReference type="ARBA" id="ARBA00022807"/>
    </source>
</evidence>
<name>I3S5Z7_LOTJA</name>
<dbReference type="AlphaFoldDB" id="I3S5Z7"/>
<organism evidence="6">
    <name type="scientific">Lotus japonicus</name>
    <name type="common">Lotus corniculatus var. japonicus</name>
    <dbReference type="NCBI Taxonomy" id="34305"/>
    <lineage>
        <taxon>Eukaryota</taxon>
        <taxon>Viridiplantae</taxon>
        <taxon>Streptophyta</taxon>
        <taxon>Embryophyta</taxon>
        <taxon>Tracheophyta</taxon>
        <taxon>Spermatophyta</taxon>
        <taxon>Magnoliopsida</taxon>
        <taxon>eudicotyledons</taxon>
        <taxon>Gunneridae</taxon>
        <taxon>Pentapetalae</taxon>
        <taxon>rosids</taxon>
        <taxon>fabids</taxon>
        <taxon>Fabales</taxon>
        <taxon>Fabaceae</taxon>
        <taxon>Papilionoideae</taxon>
        <taxon>50 kb inversion clade</taxon>
        <taxon>NPAAA clade</taxon>
        <taxon>Hologalegina</taxon>
        <taxon>robinioid clade</taxon>
        <taxon>Loteae</taxon>
        <taxon>Lotus</taxon>
    </lineage>
</organism>
<evidence type="ECO:0000256" key="2">
    <source>
        <dbReference type="ARBA" id="ARBA00022670"/>
    </source>
</evidence>
<evidence type="ECO:0000259" key="5">
    <source>
        <dbReference type="SMART" id="SM00645"/>
    </source>
</evidence>
<dbReference type="PANTHER" id="PTHR12411">
    <property type="entry name" value="CYSTEINE PROTEASE FAMILY C1-RELATED"/>
    <property type="match status" value="1"/>
</dbReference>
<accession>I3S5Z7</accession>
<dbReference type="GO" id="GO:0008234">
    <property type="term" value="F:cysteine-type peptidase activity"/>
    <property type="evidence" value="ECO:0007669"/>
    <property type="project" value="UniProtKB-KW"/>
</dbReference>
<dbReference type="InterPro" id="IPR000668">
    <property type="entry name" value="Peptidase_C1A_C"/>
</dbReference>
<comment type="similarity">
    <text evidence="1">Belongs to the peptidase C1 family.</text>
</comment>
<dbReference type="InterPro" id="IPR038765">
    <property type="entry name" value="Papain-like_cys_pep_sf"/>
</dbReference>
<sequence length="325" mass="38038">MMWPANHPWWHQSTAVDGGARQMRPLQFPSNRLPSRIDLRPFMTPVEDQADMSTCAANAFAGACEYIYNRRFNRHIDVSRLFIYYNGQMIDQRSFDVTDDGASKQNTVLGMRKFGICEEYLWPYEERNLNVKPSREAYAAASQVTVIPLKLPRNLVAMKTCLANQVPFLIGIKLLDSATSEVKKNNGYLNMPNPSSLQVAITCTHAVLIVGYDDRTRHFIVRNSWGRDWGIEGYFYIPYDYLIEKRLINYLDGLWAITDIIRRSGHHDPTVRRLVVPGHEYDEKRKREEQRRQMNQIQTMMLMSNIPTREQIFHRRQSMPPLYWQ</sequence>